<dbReference type="GO" id="GO:0006397">
    <property type="term" value="P:mRNA processing"/>
    <property type="evidence" value="ECO:0007669"/>
    <property type="project" value="UniProtKB-KW"/>
</dbReference>
<feature type="compositionally biased region" description="Basic and acidic residues" evidence="8">
    <location>
        <begin position="247"/>
        <end position="259"/>
    </location>
</feature>
<dbReference type="GeneID" id="24270418"/>
<dbReference type="Proteomes" id="UP000054561">
    <property type="component" value="Unassembled WGS sequence"/>
</dbReference>
<feature type="domain" description="RRM" evidence="9">
    <location>
        <begin position="471"/>
        <end position="562"/>
    </location>
</feature>
<dbReference type="InterPro" id="IPR000504">
    <property type="entry name" value="RRM_dom"/>
</dbReference>
<dbReference type="SUPFAM" id="SSF54928">
    <property type="entry name" value="RNA-binding domain, RBD"/>
    <property type="match status" value="2"/>
</dbReference>
<feature type="compositionally biased region" description="Basic and acidic residues" evidence="8">
    <location>
        <begin position="118"/>
        <end position="136"/>
    </location>
</feature>
<evidence type="ECO:0000259" key="9">
    <source>
        <dbReference type="PROSITE" id="PS50102"/>
    </source>
</evidence>
<feature type="compositionally biased region" description="Basic and acidic residues" evidence="8">
    <location>
        <begin position="391"/>
        <end position="405"/>
    </location>
</feature>
<evidence type="ECO:0000313" key="10">
    <source>
        <dbReference type="EMBL" id="KJP85264.1"/>
    </source>
</evidence>
<dbReference type="CDD" id="cd12232">
    <property type="entry name" value="RRM3_U2AF65"/>
    <property type="match status" value="1"/>
</dbReference>
<feature type="compositionally biased region" description="Basic and acidic residues" evidence="8">
    <location>
        <begin position="173"/>
        <end position="205"/>
    </location>
</feature>
<reference evidence="10 11" key="1">
    <citation type="submission" date="2014-03" db="EMBL/GenBank/DDBJ databases">
        <title>The Genome Sequence of Plasmodium fragile nilgiri.</title>
        <authorList>
            <consortium name="The Broad Institute Genomics Platform"/>
            <consortium name="The Broad Institute Genome Sequencing Center for Infectious Disease"/>
            <person name="Neafsey D."/>
            <person name="Duraisingh M."/>
            <person name="Young S.K."/>
            <person name="Zeng Q."/>
            <person name="Gargeya S."/>
            <person name="Abouelleil A."/>
            <person name="Alvarado L."/>
            <person name="Chapman S.B."/>
            <person name="Gainer-Dewar J."/>
            <person name="Goldberg J."/>
            <person name="Griggs A."/>
            <person name="Gujja S."/>
            <person name="Hansen M."/>
            <person name="Howarth C."/>
            <person name="Imamovic A."/>
            <person name="Larimer J."/>
            <person name="Pearson M."/>
            <person name="Poon T.W."/>
            <person name="Priest M."/>
            <person name="Roberts A."/>
            <person name="Saif S."/>
            <person name="Shea T."/>
            <person name="Sykes S."/>
            <person name="Wortman J."/>
            <person name="Nusbaum C."/>
            <person name="Birren B."/>
        </authorList>
    </citation>
    <scope>NUCLEOTIDE SEQUENCE [LARGE SCALE GENOMIC DNA]</scope>
    <source>
        <strain evidence="11">nilgiri</strain>
    </source>
</reference>
<dbReference type="Pfam" id="PF00076">
    <property type="entry name" value="RRM_1"/>
    <property type="match status" value="1"/>
</dbReference>
<dbReference type="SMART" id="SM00360">
    <property type="entry name" value="RRM"/>
    <property type="match status" value="2"/>
</dbReference>
<dbReference type="RefSeq" id="XP_012338129.1">
    <property type="nucleotide sequence ID" value="XM_012482706.1"/>
</dbReference>
<dbReference type="GO" id="GO:0008380">
    <property type="term" value="P:RNA splicing"/>
    <property type="evidence" value="ECO:0007669"/>
    <property type="project" value="UniProtKB-KW"/>
</dbReference>
<dbReference type="AlphaFoldDB" id="A0A0D9QE58"/>
<dbReference type="FunFam" id="3.30.70.330:FF:000568">
    <property type="entry name" value="U2 snRNP auxiliary factor large subunit"/>
    <property type="match status" value="1"/>
</dbReference>
<gene>
    <name evidence="10" type="ORF">AK88_05104</name>
</gene>
<accession>A0A0D9QE58</accession>
<comment type="subcellular location">
    <subcellularLocation>
        <location evidence="1">Nucleus</location>
    </subcellularLocation>
</comment>
<dbReference type="PROSITE" id="PS50102">
    <property type="entry name" value="RRM"/>
    <property type="match status" value="2"/>
</dbReference>
<feature type="domain" description="RRM" evidence="9">
    <location>
        <begin position="604"/>
        <end position="682"/>
    </location>
</feature>
<dbReference type="EMBL" id="KQ001737">
    <property type="protein sequence ID" value="KJP85264.1"/>
    <property type="molecule type" value="Genomic_DNA"/>
</dbReference>
<dbReference type="NCBIfam" id="TIGR01642">
    <property type="entry name" value="U2AF_lg"/>
    <property type="match status" value="1"/>
</dbReference>
<feature type="compositionally biased region" description="Basic residues" evidence="8">
    <location>
        <begin position="295"/>
        <end position="344"/>
    </location>
</feature>
<dbReference type="VEuPathDB" id="PlasmoDB:AK88_05104"/>
<sequence length="842" mass="95208">MWRTAVGSYFGGKSDTKEDEETAAADDKPNNEAADANPREEQNESQGEPNEEEGPKPTTTRRGRPFTKKGTKGQPTSQGAKGASENKEAPDEKSKVGSGDTSTVGGSEANQGDVNEASDPKEKSGDAGENAHEAISVKKRRNSKKEEETQSKPLQQESPHEAEEGANEANNASDEKKAKDKIREKASSDLQEKMKIIKEKLKSSERNQGASMEKHQDKDEERSKRKHKDVPSDSDDGHSSKRKRRSGERGMDERGENVSRHRHRSRERERSEEGDRDRDGDRSLERMRSKDLARSRGRHRSRSRHHSRSRYRSRSRGRHRSRSRSRGRHRSRHRSRRGRDRSKRLSNSDSDSSSDERHHRHHHKSRRRRKRGSINSSDREHSSGSTGNRNGYDRKDRSSSSDRRSKETRKKKKTKWDTVDENLLKTHLLDNSANGLLQQQNLALANGLGPNNKVAPVARNPYEVEGDKKQRKLYIGNIPPNSKQEELLDFFNNTLGSIIKGSSLEIKIGDIVLMPILKCEIFNVESRFCFLEFRSLEITWLCLRLDAISFNNFALRIARPHDFVPPPGGDPALTVVFTDINHEVFEMVKPIKIAPVRSTGDDDNKLYIQNLPHDLRDDQIRDLLQQFGKLKGFNVIKDQNTGLNKGYGFFEYEDSNCTPIAMHALNGFVCGQNILSVKKATFGKSQNSSTQNANTITLGSGSNDLPVSLLPNSISQRILSNSLIGLQIQASRKIGEKSSRVVQLTNAVFQEDLLIDSQYEEILRDVKEEAEKYGPLQNIVIPKPNKDLSYTEGVGKIFLHYADETTARKAQYMLNGRLFEKRVVCAAFYSEEKFLAGKYVLS</sequence>
<dbReference type="GO" id="GO:0003723">
    <property type="term" value="F:RNA binding"/>
    <property type="evidence" value="ECO:0007669"/>
    <property type="project" value="UniProtKB-UniRule"/>
</dbReference>
<name>A0A0D9QE58_PLAFR</name>
<keyword evidence="2" id="KW-0507">mRNA processing</keyword>
<keyword evidence="4 7" id="KW-0694">RNA-binding</keyword>
<dbReference type="OMA" id="LEITWLC"/>
<feature type="compositionally biased region" description="Basic residues" evidence="8">
    <location>
        <begin position="59"/>
        <end position="71"/>
    </location>
</feature>
<evidence type="ECO:0000256" key="5">
    <source>
        <dbReference type="ARBA" id="ARBA00023187"/>
    </source>
</evidence>
<proteinExistence type="predicted"/>
<evidence type="ECO:0000313" key="11">
    <source>
        <dbReference type="Proteomes" id="UP000054561"/>
    </source>
</evidence>
<keyword evidence="3" id="KW-0677">Repeat</keyword>
<feature type="compositionally biased region" description="Low complexity" evidence="8">
    <location>
        <begin position="96"/>
        <end position="107"/>
    </location>
</feature>
<dbReference type="InterPro" id="IPR035979">
    <property type="entry name" value="RBD_domain_sf"/>
</dbReference>
<dbReference type="Gene3D" id="3.30.70.330">
    <property type="match status" value="3"/>
</dbReference>
<keyword evidence="6" id="KW-0539">Nucleus</keyword>
<evidence type="ECO:0000256" key="8">
    <source>
        <dbReference type="SAM" id="MobiDB-lite"/>
    </source>
</evidence>
<evidence type="ECO:0000256" key="2">
    <source>
        <dbReference type="ARBA" id="ARBA00022664"/>
    </source>
</evidence>
<dbReference type="OrthoDB" id="10266058at2759"/>
<evidence type="ECO:0000256" key="1">
    <source>
        <dbReference type="ARBA" id="ARBA00004123"/>
    </source>
</evidence>
<evidence type="ECO:0000256" key="3">
    <source>
        <dbReference type="ARBA" id="ARBA00022737"/>
    </source>
</evidence>
<evidence type="ECO:0000256" key="6">
    <source>
        <dbReference type="ARBA" id="ARBA00023242"/>
    </source>
</evidence>
<dbReference type="PANTHER" id="PTHR23139">
    <property type="entry name" value="RNA-BINDING PROTEIN"/>
    <property type="match status" value="1"/>
</dbReference>
<keyword evidence="11" id="KW-1185">Reference proteome</keyword>
<dbReference type="FunFam" id="3.30.70.330:FF:000097">
    <property type="entry name" value="U2 snRNP auxiliary factor large subunit"/>
    <property type="match status" value="1"/>
</dbReference>
<dbReference type="InterPro" id="IPR006529">
    <property type="entry name" value="U2AF_lg"/>
</dbReference>
<evidence type="ECO:0000256" key="4">
    <source>
        <dbReference type="ARBA" id="ARBA00022884"/>
    </source>
</evidence>
<feature type="compositionally biased region" description="Basic residues" evidence="8">
    <location>
        <begin position="358"/>
        <end position="372"/>
    </location>
</feature>
<evidence type="ECO:0000256" key="7">
    <source>
        <dbReference type="PROSITE-ProRule" id="PRU00176"/>
    </source>
</evidence>
<feature type="compositionally biased region" description="Basic and acidic residues" evidence="8">
    <location>
        <begin position="212"/>
        <end position="239"/>
    </location>
</feature>
<organism evidence="10 11">
    <name type="scientific">Plasmodium fragile</name>
    <dbReference type="NCBI Taxonomy" id="5857"/>
    <lineage>
        <taxon>Eukaryota</taxon>
        <taxon>Sar</taxon>
        <taxon>Alveolata</taxon>
        <taxon>Apicomplexa</taxon>
        <taxon>Aconoidasida</taxon>
        <taxon>Haemosporida</taxon>
        <taxon>Plasmodiidae</taxon>
        <taxon>Plasmodium</taxon>
        <taxon>Plasmodium (Plasmodium)</taxon>
    </lineage>
</organism>
<feature type="compositionally biased region" description="Basic and acidic residues" evidence="8">
    <location>
        <begin position="266"/>
        <end position="294"/>
    </location>
</feature>
<dbReference type="InterPro" id="IPR012677">
    <property type="entry name" value="Nucleotide-bd_a/b_plait_sf"/>
</dbReference>
<feature type="region of interest" description="Disordered" evidence="8">
    <location>
        <begin position="1"/>
        <end position="416"/>
    </location>
</feature>
<protein>
    <recommendedName>
        <fullName evidence="9">RRM domain-containing protein</fullName>
    </recommendedName>
</protein>
<feature type="compositionally biased region" description="Basic and acidic residues" evidence="8">
    <location>
        <begin position="84"/>
        <end position="95"/>
    </location>
</feature>
<keyword evidence="5" id="KW-0508">mRNA splicing</keyword>
<dbReference type="GO" id="GO:0005634">
    <property type="term" value="C:nucleus"/>
    <property type="evidence" value="ECO:0007669"/>
    <property type="project" value="UniProtKB-SubCell"/>
</dbReference>